<accession>A0A9W8ZWG6</accession>
<gene>
    <name evidence="1" type="ORF">J3R30DRAFT_3739434</name>
</gene>
<dbReference type="Gene3D" id="3.80.10.10">
    <property type="entry name" value="Ribonuclease Inhibitor"/>
    <property type="match status" value="1"/>
</dbReference>
<proteinExistence type="predicted"/>
<dbReference type="SUPFAM" id="SSF52047">
    <property type="entry name" value="RNI-like"/>
    <property type="match status" value="1"/>
</dbReference>
<evidence type="ECO:0000313" key="2">
    <source>
        <dbReference type="Proteomes" id="UP001150266"/>
    </source>
</evidence>
<dbReference type="Proteomes" id="UP001150266">
    <property type="component" value="Unassembled WGS sequence"/>
</dbReference>
<name>A0A9W8ZWG6_9AGAR</name>
<dbReference type="InterPro" id="IPR032675">
    <property type="entry name" value="LRR_dom_sf"/>
</dbReference>
<keyword evidence="2" id="KW-1185">Reference proteome</keyword>
<dbReference type="EMBL" id="JAOTPV010000034">
    <property type="protein sequence ID" value="KAJ4468746.1"/>
    <property type="molecule type" value="Genomic_DNA"/>
</dbReference>
<sequence>MAIPLPRELIECIIIDNLYSDRATLLNCALVGKFWALCAQRGIFQHITIELPSPYHEDFNELGSAYIERNELLLQLFDRKPFLASCVRILELRQFADISKKTFYDNGILYTSATRVVGRLANVKKLLFFKCDWTTLTPGLKTVLTDVFKSPSLTTVILSFFTISSFHELASLLSQVSNMKVLEIDFLYCVDGDTPPPIANCPPRSIQLDQLLHLHFIKIRAFTTWFLQDTCPLEVRRLRTLQIHRSTGSDHEGVALMLQYIGENLQELELQGPFRTQRALSQYITHYLNKFDIPSLDSTLVHLGYTPNLRSVTLVEVQQTDTYSPVPWILCLFEPFQNSNQLLRQLTVDLYIDHADILETRRWEEWSAVDTLLAEPAFASIESVTFEMRGPSAKAGSAKEVFSDKLHFLKNSGKLQVRIPVEEEVNTKSIRAITRF</sequence>
<dbReference type="OrthoDB" id="3070253at2759"/>
<reference evidence="1" key="1">
    <citation type="submission" date="2022-08" db="EMBL/GenBank/DDBJ databases">
        <title>A Global Phylogenomic Analysis of the Shiitake Genus Lentinula.</title>
        <authorList>
            <consortium name="DOE Joint Genome Institute"/>
            <person name="Sierra-Patev S."/>
            <person name="Min B."/>
            <person name="Naranjo-Ortiz M."/>
            <person name="Looney B."/>
            <person name="Konkel Z."/>
            <person name="Slot J.C."/>
            <person name="Sakamoto Y."/>
            <person name="Steenwyk J.L."/>
            <person name="Rokas A."/>
            <person name="Carro J."/>
            <person name="Camarero S."/>
            <person name="Ferreira P."/>
            <person name="Molpeceres G."/>
            <person name="Ruiz-Duenas F.J."/>
            <person name="Serrano A."/>
            <person name="Henrissat B."/>
            <person name="Drula E."/>
            <person name="Hughes K.W."/>
            <person name="Mata J.L."/>
            <person name="Ishikawa N.K."/>
            <person name="Vargas-Isla R."/>
            <person name="Ushijima S."/>
            <person name="Smith C.A."/>
            <person name="Ahrendt S."/>
            <person name="Andreopoulos W."/>
            <person name="He G."/>
            <person name="Labutti K."/>
            <person name="Lipzen A."/>
            <person name="Ng V."/>
            <person name="Riley R."/>
            <person name="Sandor L."/>
            <person name="Barry K."/>
            <person name="Martinez A.T."/>
            <person name="Xiao Y."/>
            <person name="Gibbons J.G."/>
            <person name="Terashima K."/>
            <person name="Grigoriev I.V."/>
            <person name="Hibbett D.S."/>
        </authorList>
    </citation>
    <scope>NUCLEOTIDE SEQUENCE</scope>
    <source>
        <strain evidence="1">JLM2183</strain>
    </source>
</reference>
<dbReference type="AlphaFoldDB" id="A0A9W8ZWG6"/>
<protein>
    <submittedName>
        <fullName evidence="1">Uncharacterized protein</fullName>
    </submittedName>
</protein>
<organism evidence="1 2">
    <name type="scientific">Lentinula aciculospora</name>
    <dbReference type="NCBI Taxonomy" id="153920"/>
    <lineage>
        <taxon>Eukaryota</taxon>
        <taxon>Fungi</taxon>
        <taxon>Dikarya</taxon>
        <taxon>Basidiomycota</taxon>
        <taxon>Agaricomycotina</taxon>
        <taxon>Agaricomycetes</taxon>
        <taxon>Agaricomycetidae</taxon>
        <taxon>Agaricales</taxon>
        <taxon>Marasmiineae</taxon>
        <taxon>Omphalotaceae</taxon>
        <taxon>Lentinula</taxon>
    </lineage>
</organism>
<evidence type="ECO:0000313" key="1">
    <source>
        <dbReference type="EMBL" id="KAJ4468746.1"/>
    </source>
</evidence>
<comment type="caution">
    <text evidence="1">The sequence shown here is derived from an EMBL/GenBank/DDBJ whole genome shotgun (WGS) entry which is preliminary data.</text>
</comment>